<protein>
    <submittedName>
        <fullName evidence="1">Uncharacterized protein</fullName>
    </submittedName>
</protein>
<dbReference type="Proteomes" id="UP001558613">
    <property type="component" value="Unassembled WGS sequence"/>
</dbReference>
<gene>
    <name evidence="1" type="ORF">QQF64_000128</name>
</gene>
<name>A0ABR3NWA7_9TELE</name>
<evidence type="ECO:0000313" key="2">
    <source>
        <dbReference type="Proteomes" id="UP001558613"/>
    </source>
</evidence>
<organism evidence="1 2">
    <name type="scientific">Cirrhinus molitorella</name>
    <name type="common">mud carp</name>
    <dbReference type="NCBI Taxonomy" id="172907"/>
    <lineage>
        <taxon>Eukaryota</taxon>
        <taxon>Metazoa</taxon>
        <taxon>Chordata</taxon>
        <taxon>Craniata</taxon>
        <taxon>Vertebrata</taxon>
        <taxon>Euteleostomi</taxon>
        <taxon>Actinopterygii</taxon>
        <taxon>Neopterygii</taxon>
        <taxon>Teleostei</taxon>
        <taxon>Ostariophysi</taxon>
        <taxon>Cypriniformes</taxon>
        <taxon>Cyprinidae</taxon>
        <taxon>Labeoninae</taxon>
        <taxon>Labeonini</taxon>
        <taxon>Cirrhinus</taxon>
    </lineage>
</organism>
<keyword evidence="2" id="KW-1185">Reference proteome</keyword>
<sequence length="94" mass="10681">MLNQSLFCSQRVKCARDRLCFGSSFTLSRARVRMSADAQLTSASGRERRDDWSRENADAHLLRLNRCHSAGAALIGRLRRKTSLSTFSTSYRCH</sequence>
<proteinExistence type="predicted"/>
<evidence type="ECO:0000313" key="1">
    <source>
        <dbReference type="EMBL" id="KAL1281325.1"/>
    </source>
</evidence>
<comment type="caution">
    <text evidence="1">The sequence shown here is derived from an EMBL/GenBank/DDBJ whole genome shotgun (WGS) entry which is preliminary data.</text>
</comment>
<dbReference type="EMBL" id="JAYMGO010000001">
    <property type="protein sequence ID" value="KAL1281325.1"/>
    <property type="molecule type" value="Genomic_DNA"/>
</dbReference>
<reference evidence="1 2" key="1">
    <citation type="submission" date="2023-09" db="EMBL/GenBank/DDBJ databases">
        <authorList>
            <person name="Wang M."/>
        </authorList>
    </citation>
    <scope>NUCLEOTIDE SEQUENCE [LARGE SCALE GENOMIC DNA]</scope>
    <source>
        <strain evidence="1">GT-2023</strain>
        <tissue evidence="1">Liver</tissue>
    </source>
</reference>
<accession>A0ABR3NWA7</accession>